<comment type="caution">
    <text evidence="2">The sequence shown here is derived from an EMBL/GenBank/DDBJ whole genome shotgun (WGS) entry which is preliminary data.</text>
</comment>
<organism evidence="2 3">
    <name type="scientific">Synaphobranchus kaupii</name>
    <name type="common">Kaup's arrowtooth eel</name>
    <dbReference type="NCBI Taxonomy" id="118154"/>
    <lineage>
        <taxon>Eukaryota</taxon>
        <taxon>Metazoa</taxon>
        <taxon>Chordata</taxon>
        <taxon>Craniata</taxon>
        <taxon>Vertebrata</taxon>
        <taxon>Euteleostomi</taxon>
        <taxon>Actinopterygii</taxon>
        <taxon>Neopterygii</taxon>
        <taxon>Teleostei</taxon>
        <taxon>Anguilliformes</taxon>
        <taxon>Synaphobranchidae</taxon>
        <taxon>Synaphobranchus</taxon>
    </lineage>
</organism>
<dbReference type="AlphaFoldDB" id="A0A9Q1IG33"/>
<sequence>MRRLWKDNLLFVKWKDTKEVTMCSSFHKAYSGDSTRRRVKEAGQWRYKNIPVPDAIKDYNGWGGVDLSDALIQYYSVRGKTMRWLLAIGRSETPMTHKQFREVLIKELVAEAKAAAAAPRPTLSTTCMLMYFGQTATAQRRVCVLCKDQGNKVKTPVYCSKCNDALCFTPNRNCFQEYHMRM</sequence>
<dbReference type="PANTHER" id="PTHR46599:SF3">
    <property type="entry name" value="PIGGYBAC TRANSPOSABLE ELEMENT-DERIVED PROTEIN 4"/>
    <property type="match status" value="1"/>
</dbReference>
<dbReference type="EMBL" id="JAINUF010000018">
    <property type="protein sequence ID" value="KAJ8338432.1"/>
    <property type="molecule type" value="Genomic_DNA"/>
</dbReference>
<dbReference type="OrthoDB" id="118105at2759"/>
<dbReference type="Proteomes" id="UP001152622">
    <property type="component" value="Chromosome 18"/>
</dbReference>
<keyword evidence="3" id="KW-1185">Reference proteome</keyword>
<evidence type="ECO:0000313" key="2">
    <source>
        <dbReference type="EMBL" id="KAJ8338432.1"/>
    </source>
</evidence>
<name>A0A9Q1IG33_SYNKA</name>
<dbReference type="Pfam" id="PF13843">
    <property type="entry name" value="DDE_Tnp_1_7"/>
    <property type="match status" value="1"/>
</dbReference>
<evidence type="ECO:0000313" key="3">
    <source>
        <dbReference type="Proteomes" id="UP001152622"/>
    </source>
</evidence>
<proteinExistence type="predicted"/>
<dbReference type="PANTHER" id="PTHR46599">
    <property type="entry name" value="PIGGYBAC TRANSPOSABLE ELEMENT-DERIVED PROTEIN 4"/>
    <property type="match status" value="1"/>
</dbReference>
<reference evidence="2" key="1">
    <citation type="journal article" date="2023" name="Science">
        <title>Genome structures resolve the early diversification of teleost fishes.</title>
        <authorList>
            <person name="Parey E."/>
            <person name="Louis A."/>
            <person name="Montfort J."/>
            <person name="Bouchez O."/>
            <person name="Roques C."/>
            <person name="Iampietro C."/>
            <person name="Lluch J."/>
            <person name="Castinel A."/>
            <person name="Donnadieu C."/>
            <person name="Desvignes T."/>
            <person name="Floi Bucao C."/>
            <person name="Jouanno E."/>
            <person name="Wen M."/>
            <person name="Mejri S."/>
            <person name="Dirks R."/>
            <person name="Jansen H."/>
            <person name="Henkel C."/>
            <person name="Chen W.J."/>
            <person name="Zahm M."/>
            <person name="Cabau C."/>
            <person name="Klopp C."/>
            <person name="Thompson A.W."/>
            <person name="Robinson-Rechavi M."/>
            <person name="Braasch I."/>
            <person name="Lecointre G."/>
            <person name="Bobe J."/>
            <person name="Postlethwait J.H."/>
            <person name="Berthelot C."/>
            <person name="Roest Crollius H."/>
            <person name="Guiguen Y."/>
        </authorList>
    </citation>
    <scope>NUCLEOTIDE SEQUENCE</scope>
    <source>
        <strain evidence="2">WJC10195</strain>
    </source>
</reference>
<protein>
    <recommendedName>
        <fullName evidence="1">PiggyBac transposable element-derived protein domain-containing protein</fullName>
    </recommendedName>
</protein>
<evidence type="ECO:0000259" key="1">
    <source>
        <dbReference type="Pfam" id="PF13843"/>
    </source>
</evidence>
<dbReference type="InterPro" id="IPR029526">
    <property type="entry name" value="PGBD"/>
</dbReference>
<gene>
    <name evidence="2" type="ORF">SKAU_G00373980</name>
</gene>
<accession>A0A9Q1IG33</accession>
<feature type="domain" description="PiggyBac transposable element-derived protein" evidence="1">
    <location>
        <begin position="7"/>
        <end position="86"/>
    </location>
</feature>